<feature type="domain" description="Ig-like" evidence="1">
    <location>
        <begin position="2"/>
        <end position="110"/>
    </location>
</feature>
<accession>A0A814WPW2</accession>
<evidence type="ECO:0000313" key="3">
    <source>
        <dbReference type="EMBL" id="CAF3969485.1"/>
    </source>
</evidence>
<sequence length="168" mass="19792">PPDVTSLQTKTYHFPGDSIAFVCFIDSNPDPNIRWFHTSANSNSNRKDLTTFYQGQHNSNVWSIVEEKLNNTRWKTILYIKHVAKRFLNTEFICYAKNKLGDSQHSIHLAENIRRLDNHVKKHRLTTMSNLLTSKESEYLLLKPVSDYNDVKIRRMDDTSRRKFHNIL</sequence>
<name>A0A814WPW2_9BILA</name>
<keyword evidence="4" id="KW-1185">Reference proteome</keyword>
<protein>
    <recommendedName>
        <fullName evidence="1">Ig-like domain-containing protein</fullName>
    </recommendedName>
</protein>
<proteinExistence type="predicted"/>
<evidence type="ECO:0000313" key="2">
    <source>
        <dbReference type="EMBL" id="CAF1205211.1"/>
    </source>
</evidence>
<dbReference type="Proteomes" id="UP000663829">
    <property type="component" value="Unassembled WGS sequence"/>
</dbReference>
<gene>
    <name evidence="2" type="ORF">GPM918_LOCUS23927</name>
    <name evidence="3" type="ORF">SRO942_LOCUS23926</name>
</gene>
<organism evidence="2 4">
    <name type="scientific">Didymodactylos carnosus</name>
    <dbReference type="NCBI Taxonomy" id="1234261"/>
    <lineage>
        <taxon>Eukaryota</taxon>
        <taxon>Metazoa</taxon>
        <taxon>Spiralia</taxon>
        <taxon>Gnathifera</taxon>
        <taxon>Rotifera</taxon>
        <taxon>Eurotatoria</taxon>
        <taxon>Bdelloidea</taxon>
        <taxon>Philodinida</taxon>
        <taxon>Philodinidae</taxon>
        <taxon>Didymodactylos</taxon>
    </lineage>
</organism>
<dbReference type="PROSITE" id="PS50835">
    <property type="entry name" value="IG_LIKE"/>
    <property type="match status" value="1"/>
</dbReference>
<dbReference type="EMBL" id="CAJOBC010008734">
    <property type="protein sequence ID" value="CAF3969485.1"/>
    <property type="molecule type" value="Genomic_DNA"/>
</dbReference>
<dbReference type="Proteomes" id="UP000681722">
    <property type="component" value="Unassembled WGS sequence"/>
</dbReference>
<dbReference type="Gene3D" id="2.60.40.10">
    <property type="entry name" value="Immunoglobulins"/>
    <property type="match status" value="1"/>
</dbReference>
<dbReference type="EMBL" id="CAJNOQ010008733">
    <property type="protein sequence ID" value="CAF1205211.1"/>
    <property type="molecule type" value="Genomic_DNA"/>
</dbReference>
<dbReference type="AlphaFoldDB" id="A0A814WPW2"/>
<evidence type="ECO:0000313" key="4">
    <source>
        <dbReference type="Proteomes" id="UP000663829"/>
    </source>
</evidence>
<dbReference type="InterPro" id="IPR007110">
    <property type="entry name" value="Ig-like_dom"/>
</dbReference>
<evidence type="ECO:0000259" key="1">
    <source>
        <dbReference type="PROSITE" id="PS50835"/>
    </source>
</evidence>
<feature type="non-terminal residue" evidence="2">
    <location>
        <position position="168"/>
    </location>
</feature>
<dbReference type="InterPro" id="IPR036179">
    <property type="entry name" value="Ig-like_dom_sf"/>
</dbReference>
<comment type="caution">
    <text evidence="2">The sequence shown here is derived from an EMBL/GenBank/DDBJ whole genome shotgun (WGS) entry which is preliminary data.</text>
</comment>
<dbReference type="SUPFAM" id="SSF48726">
    <property type="entry name" value="Immunoglobulin"/>
    <property type="match status" value="1"/>
</dbReference>
<dbReference type="InterPro" id="IPR013783">
    <property type="entry name" value="Ig-like_fold"/>
</dbReference>
<reference evidence="2" key="1">
    <citation type="submission" date="2021-02" db="EMBL/GenBank/DDBJ databases">
        <authorList>
            <person name="Nowell W R."/>
        </authorList>
    </citation>
    <scope>NUCLEOTIDE SEQUENCE</scope>
</reference>